<evidence type="ECO:0000313" key="2">
    <source>
        <dbReference type="Proteomes" id="UP000789702"/>
    </source>
</evidence>
<name>A0ACA9JZB1_9GLOM</name>
<evidence type="ECO:0000313" key="1">
    <source>
        <dbReference type="EMBL" id="CAG8443516.1"/>
    </source>
</evidence>
<accession>A0ACA9JZB1</accession>
<sequence>MERRWQRQVVKTLLSRGLLLSDTVKQNSFSLKYNALSNLDFENVWNKFYNSGIDLEKLLQPQTTQ</sequence>
<reference evidence="1" key="1">
    <citation type="submission" date="2021-06" db="EMBL/GenBank/DDBJ databases">
        <authorList>
            <person name="Kallberg Y."/>
            <person name="Tangrot J."/>
            <person name="Rosling A."/>
        </authorList>
    </citation>
    <scope>NUCLEOTIDE SEQUENCE</scope>
    <source>
        <strain evidence="1">IL203A</strain>
    </source>
</reference>
<dbReference type="Proteomes" id="UP000789702">
    <property type="component" value="Unassembled WGS sequence"/>
</dbReference>
<keyword evidence="2" id="KW-1185">Reference proteome</keyword>
<organism evidence="1 2">
    <name type="scientific">Dentiscutata heterogama</name>
    <dbReference type="NCBI Taxonomy" id="1316150"/>
    <lineage>
        <taxon>Eukaryota</taxon>
        <taxon>Fungi</taxon>
        <taxon>Fungi incertae sedis</taxon>
        <taxon>Mucoromycota</taxon>
        <taxon>Glomeromycotina</taxon>
        <taxon>Glomeromycetes</taxon>
        <taxon>Diversisporales</taxon>
        <taxon>Gigasporaceae</taxon>
        <taxon>Dentiscutata</taxon>
    </lineage>
</organism>
<dbReference type="EMBL" id="CAJVPU010000200">
    <property type="protein sequence ID" value="CAG8443516.1"/>
    <property type="molecule type" value="Genomic_DNA"/>
</dbReference>
<proteinExistence type="predicted"/>
<feature type="non-terminal residue" evidence="1">
    <location>
        <position position="65"/>
    </location>
</feature>
<protein>
    <submittedName>
        <fullName evidence="1">7606_t:CDS:1</fullName>
    </submittedName>
</protein>
<comment type="caution">
    <text evidence="1">The sequence shown here is derived from an EMBL/GenBank/DDBJ whole genome shotgun (WGS) entry which is preliminary data.</text>
</comment>
<gene>
    <name evidence="1" type="ORF">DHETER_LOCUS418</name>
</gene>